<dbReference type="Pfam" id="PF05406">
    <property type="entry name" value="WGR"/>
    <property type="match status" value="1"/>
</dbReference>
<dbReference type="Pfam" id="PF13569">
    <property type="entry name" value="DUF4132"/>
    <property type="match status" value="1"/>
</dbReference>
<feature type="compositionally biased region" description="Low complexity" evidence="1">
    <location>
        <begin position="90"/>
        <end position="105"/>
    </location>
</feature>
<dbReference type="PROSITE" id="PS51977">
    <property type="entry name" value="WGR"/>
    <property type="match status" value="1"/>
</dbReference>
<keyword evidence="3" id="KW-0238">DNA-binding</keyword>
<organism evidence="3 4">
    <name type="scientific">Neorhizobium huautlense</name>
    <dbReference type="NCBI Taxonomy" id="67774"/>
    <lineage>
        <taxon>Bacteria</taxon>
        <taxon>Pseudomonadati</taxon>
        <taxon>Pseudomonadota</taxon>
        <taxon>Alphaproteobacteria</taxon>
        <taxon>Hyphomicrobiales</taxon>
        <taxon>Rhizobiaceae</taxon>
        <taxon>Rhizobium/Agrobacterium group</taxon>
        <taxon>Neorhizobium</taxon>
    </lineage>
</organism>
<evidence type="ECO:0000259" key="2">
    <source>
        <dbReference type="PROSITE" id="PS51977"/>
    </source>
</evidence>
<accession>A0ABT9PPH0</accession>
<proteinExistence type="predicted"/>
<evidence type="ECO:0000313" key="3">
    <source>
        <dbReference type="EMBL" id="MDP9836368.1"/>
    </source>
</evidence>
<dbReference type="EMBL" id="JAUSRF010000003">
    <property type="protein sequence ID" value="MDP9836368.1"/>
    <property type="molecule type" value="Genomic_DNA"/>
</dbReference>
<feature type="region of interest" description="Disordered" evidence="1">
    <location>
        <begin position="67"/>
        <end position="105"/>
    </location>
</feature>
<feature type="compositionally biased region" description="Basic and acidic residues" evidence="1">
    <location>
        <begin position="77"/>
        <end position="88"/>
    </location>
</feature>
<evidence type="ECO:0000313" key="4">
    <source>
        <dbReference type="Proteomes" id="UP001241472"/>
    </source>
</evidence>
<dbReference type="RefSeq" id="WP_306831996.1">
    <property type="nucleotide sequence ID" value="NZ_JAUSRF010000003.1"/>
</dbReference>
<feature type="domain" description="WGR" evidence="2">
    <location>
        <begin position="1"/>
        <end position="77"/>
    </location>
</feature>
<name>A0ABT9PPH0_9HYPH</name>
<comment type="caution">
    <text evidence="3">The sequence shown here is derived from an EMBL/GenBank/DDBJ whole genome shotgun (WGS) entry which is preliminary data.</text>
</comment>
<dbReference type="PANTHER" id="PTHR30634">
    <property type="entry name" value="OUTER MEMBRANE LOLAB LIPOPROTEIN INSERTION APPARATUS"/>
    <property type="match status" value="1"/>
</dbReference>
<dbReference type="CDD" id="cd07996">
    <property type="entry name" value="WGR_MMR_like"/>
    <property type="match status" value="1"/>
</dbReference>
<dbReference type="InterPro" id="IPR008893">
    <property type="entry name" value="WGR_domain"/>
</dbReference>
<dbReference type="GO" id="GO:0003677">
    <property type="term" value="F:DNA binding"/>
    <property type="evidence" value="ECO:0007669"/>
    <property type="project" value="UniProtKB-KW"/>
</dbReference>
<dbReference type="Gene3D" id="2.20.140.10">
    <property type="entry name" value="WGR domain"/>
    <property type="match status" value="1"/>
</dbReference>
<dbReference type="InterPro" id="IPR025406">
    <property type="entry name" value="DUF4132"/>
</dbReference>
<gene>
    <name evidence="3" type="ORF">J2T09_001112</name>
</gene>
<reference evidence="3 4" key="1">
    <citation type="submission" date="2023-07" db="EMBL/GenBank/DDBJ databases">
        <title>Sorghum-associated microbial communities from plants grown in Nebraska, USA.</title>
        <authorList>
            <person name="Schachtman D."/>
        </authorList>
    </citation>
    <scope>NUCLEOTIDE SEQUENCE [LARGE SCALE GENOMIC DNA]</scope>
    <source>
        <strain evidence="3 4">DS1307</strain>
    </source>
</reference>
<sequence length="1339" mass="147017">MERYELVEGKSSKFWEVSIEGTTLTVNYGRIGTQGQSKEKEFDTADAALKEKNKLVKEKTGKGYSLIGSGLAAPAKKQAEPAKPKETVEEAQTSAPAASASAEVPTAEVSEPVAPVFPAEQLAKPAVKSVPSVAAAQAPASGPSPVLKSLIGLALPTRSRSQGSLDPARAWDNFADNIKLLTASPKAEAKDAAQWINERLGENGPKPVGGGAVRWLKSKIGGQAEMKLEAADVINWLQHIGTVSHGKVIEGPKIRNGKQPASLLCLIDFQEWLLTVAGASWVLQILRPLIGANTNDRRAYGNSCWSSPLELALRFALTKLSDEEYEAAITTLTEDLDDQVPWEVRASRAFVLGDDRSIEHDLKPLAVLRGAEAAGVEVGAQLAFLPLIAELAPSDGTRWRTKRSYFFYFSYVDISIEDVLATVIDTAAHHNQSPAPALDWFLHYAYDDRKTVIAKTILATGDDGAMAVLAPILHDKWIRAALDEFSEADPATSFRLFVIALASGRTEPVIRARVMDFLKAHPEETQRQWLAGNDRALAYLDRLHEVQNVPLAVADNVPAVLLDPPWRKKKKKVEDIVLALKPAPTPFVYVSEPIASERGYWRNHGAVIAETTDDLVKAIAEIEANPLPDWYKVPPVSKPLPQIGDDHADVLGFAYERIMQIYRARSWGLRSSGWGKLLDGIDKQPDSLALMLWSCPGAATGYYADDVYTRMMDRFGERGLPGLLRQIENDPIVMIDLAKNIDAGEIAPHAARALIKLKKARVAAMQWMRRHRETAIIRLIPDATGPKGAVRDAAEFALRWIATDREDGRVAIEAIAQTYAAQDAKAPEAVVEVLERDPLQRFPARIAKVPDWFKPSSFTRPVLKDGGALSDEAMVAIAEMLSFSTPEAIYAGIDVLKEKTTADSLAAFAWDVFAAWLADGAPSKEGWALRGIGWLGDDECARKLTRLVRKWPGEAAHARAVTGLDVLADIGTDVALMNLNGIAEKLKFKGLQEKAREKIAQLAEARDLTPEELADRLAPDLDLDDRGGMDLVFGERQFRVGFDEFLKPWVKDETGKRLKDLPKPNKSDDQELAGDAVKRWSALKKDARAASSIQITRLENMLSMSRRTTPDVFWMFFASHPLIRHLTQRLVWGVYADRDPRTAPTTIFRVSDDLSVTDAQDDTLDLDFSVEATGVIGLVHPLHLPAGGLDAWGALFGDYEISQPFPQLGREIHELTEAEKQVSEITRFEGLKVESPRLRGMGSRGWALGAPQDGGCIWWLERPVRLLNGKTMDAMFYFEDGIFTGGGDWEDKLQTLGKLSLEPPYGRNKGNAPTFGQLDPVTASETLRGLALLAETAVK</sequence>
<dbReference type="SMART" id="SM00773">
    <property type="entry name" value="WGR"/>
    <property type="match status" value="1"/>
</dbReference>
<protein>
    <submittedName>
        <fullName evidence="3">DNA-binding WGR domain protein</fullName>
    </submittedName>
</protein>
<dbReference type="InterPro" id="IPR049809">
    <property type="entry name" value="YehF/YfeS-like_WGR"/>
</dbReference>
<evidence type="ECO:0000256" key="1">
    <source>
        <dbReference type="SAM" id="MobiDB-lite"/>
    </source>
</evidence>
<dbReference type="Proteomes" id="UP001241472">
    <property type="component" value="Unassembled WGS sequence"/>
</dbReference>
<dbReference type="PANTHER" id="PTHR30634:SF13">
    <property type="entry name" value="PROTEIN YEHF"/>
    <property type="match status" value="1"/>
</dbReference>
<dbReference type="InterPro" id="IPR050458">
    <property type="entry name" value="LolB"/>
</dbReference>
<dbReference type="SUPFAM" id="SSF142921">
    <property type="entry name" value="WGR domain-like"/>
    <property type="match status" value="1"/>
</dbReference>
<keyword evidence="4" id="KW-1185">Reference proteome</keyword>
<dbReference type="InterPro" id="IPR036930">
    <property type="entry name" value="WGR_dom_sf"/>
</dbReference>